<proteinExistence type="predicted"/>
<keyword evidence="2" id="KW-1185">Reference proteome</keyword>
<reference evidence="1" key="1">
    <citation type="submission" date="2021-03" db="EMBL/GenBank/DDBJ databases">
        <title>Draft genome sequence of rust myrtle Austropuccinia psidii MF-1, a brazilian biotype.</title>
        <authorList>
            <person name="Quecine M.C."/>
            <person name="Pachon D.M.R."/>
            <person name="Bonatelli M.L."/>
            <person name="Correr F.H."/>
            <person name="Franceschini L.M."/>
            <person name="Leite T.F."/>
            <person name="Margarido G.R.A."/>
            <person name="Almeida C.A."/>
            <person name="Ferrarezi J.A."/>
            <person name="Labate C.A."/>
        </authorList>
    </citation>
    <scope>NUCLEOTIDE SEQUENCE</scope>
    <source>
        <strain evidence="1">MF-1</strain>
    </source>
</reference>
<name>A0A9Q3CMX5_9BASI</name>
<evidence type="ECO:0000313" key="1">
    <source>
        <dbReference type="EMBL" id="MBW0486637.1"/>
    </source>
</evidence>
<sequence length="130" mass="14624">MLIFLNLPPSERLKPEKVYVSGMIPGPNEPTALQLNYLLIPLIKELKELWPGYHFSPTSTGPSGSFICVAILTAIADVVAMRKLTGFISHSVSQFYNFCTIHNAQIEQIGPQFHYKRSYQNRKSIIANCL</sequence>
<comment type="caution">
    <text evidence="1">The sequence shown here is derived from an EMBL/GenBank/DDBJ whole genome shotgun (WGS) entry which is preliminary data.</text>
</comment>
<evidence type="ECO:0000313" key="2">
    <source>
        <dbReference type="Proteomes" id="UP000765509"/>
    </source>
</evidence>
<dbReference type="EMBL" id="AVOT02008749">
    <property type="protein sequence ID" value="MBW0486637.1"/>
    <property type="molecule type" value="Genomic_DNA"/>
</dbReference>
<gene>
    <name evidence="1" type="ORF">O181_026352</name>
</gene>
<accession>A0A9Q3CMX5</accession>
<dbReference type="AlphaFoldDB" id="A0A9Q3CMX5"/>
<dbReference type="Pfam" id="PF02992">
    <property type="entry name" value="Transposase_21"/>
    <property type="match status" value="1"/>
</dbReference>
<dbReference type="OrthoDB" id="3269001at2759"/>
<dbReference type="Proteomes" id="UP000765509">
    <property type="component" value="Unassembled WGS sequence"/>
</dbReference>
<dbReference type="InterPro" id="IPR004242">
    <property type="entry name" value="Transposase_21"/>
</dbReference>
<organism evidence="1 2">
    <name type="scientific">Austropuccinia psidii MF-1</name>
    <dbReference type="NCBI Taxonomy" id="1389203"/>
    <lineage>
        <taxon>Eukaryota</taxon>
        <taxon>Fungi</taxon>
        <taxon>Dikarya</taxon>
        <taxon>Basidiomycota</taxon>
        <taxon>Pucciniomycotina</taxon>
        <taxon>Pucciniomycetes</taxon>
        <taxon>Pucciniales</taxon>
        <taxon>Sphaerophragmiaceae</taxon>
        <taxon>Austropuccinia</taxon>
    </lineage>
</organism>
<protein>
    <submittedName>
        <fullName evidence="1">Uncharacterized protein</fullName>
    </submittedName>
</protein>